<name>A0A0F8ZZT4_9ZZZZ</name>
<evidence type="ECO:0000313" key="1">
    <source>
        <dbReference type="EMBL" id="KKK99358.1"/>
    </source>
</evidence>
<gene>
    <name evidence="1" type="ORF">LCGC14_2633540</name>
</gene>
<dbReference type="AlphaFoldDB" id="A0A0F8ZZT4"/>
<organism evidence="1">
    <name type="scientific">marine sediment metagenome</name>
    <dbReference type="NCBI Taxonomy" id="412755"/>
    <lineage>
        <taxon>unclassified sequences</taxon>
        <taxon>metagenomes</taxon>
        <taxon>ecological metagenomes</taxon>
    </lineage>
</organism>
<accession>A0A0F8ZZT4</accession>
<protein>
    <submittedName>
        <fullName evidence="1">Uncharacterized protein</fullName>
    </submittedName>
</protein>
<reference evidence="1" key="1">
    <citation type="journal article" date="2015" name="Nature">
        <title>Complex archaea that bridge the gap between prokaryotes and eukaryotes.</title>
        <authorList>
            <person name="Spang A."/>
            <person name="Saw J.H."/>
            <person name="Jorgensen S.L."/>
            <person name="Zaremba-Niedzwiedzka K."/>
            <person name="Martijn J."/>
            <person name="Lind A.E."/>
            <person name="van Eijk R."/>
            <person name="Schleper C."/>
            <person name="Guy L."/>
            <person name="Ettema T.J."/>
        </authorList>
    </citation>
    <scope>NUCLEOTIDE SEQUENCE</scope>
</reference>
<proteinExistence type="predicted"/>
<comment type="caution">
    <text evidence="1">The sequence shown here is derived from an EMBL/GenBank/DDBJ whole genome shotgun (WGS) entry which is preliminary data.</text>
</comment>
<sequence>MPLRTVHLINTTLDDTLASIAGSHRFQGAAPKRATLFVQMVETASANDASIALTVEVSPDEGATLITYDKLITDAGVDAPVASVTYSTTEDDIVSLSPEDVMNYIQVTLTGTAVDASDFYAVDVWLVYDY</sequence>
<dbReference type="EMBL" id="LAZR01045238">
    <property type="protein sequence ID" value="KKK99358.1"/>
    <property type="molecule type" value="Genomic_DNA"/>
</dbReference>